<accession>A0A0D3F2T5</accession>
<dbReference type="Proteomes" id="UP000026960">
    <property type="component" value="Chromosome 2"/>
</dbReference>
<evidence type="ECO:0000256" key="1">
    <source>
        <dbReference type="SAM" id="MobiDB-lite"/>
    </source>
</evidence>
<feature type="region of interest" description="Disordered" evidence="1">
    <location>
        <begin position="1"/>
        <end position="41"/>
    </location>
</feature>
<dbReference type="EnsemblPlants" id="OBART02G09750.1">
    <property type="protein sequence ID" value="OBART02G09750.1"/>
    <property type="gene ID" value="OBART02G09750"/>
</dbReference>
<keyword evidence="3" id="KW-1185">Reference proteome</keyword>
<reference evidence="2" key="1">
    <citation type="journal article" date="2009" name="Rice">
        <title>De Novo Next Generation Sequencing of Plant Genomes.</title>
        <authorList>
            <person name="Rounsley S."/>
            <person name="Marri P.R."/>
            <person name="Yu Y."/>
            <person name="He R."/>
            <person name="Sisneros N."/>
            <person name="Goicoechea J.L."/>
            <person name="Lee S.J."/>
            <person name="Angelova A."/>
            <person name="Kudrna D."/>
            <person name="Luo M."/>
            <person name="Affourtit J."/>
            <person name="Desany B."/>
            <person name="Knight J."/>
            <person name="Niazi F."/>
            <person name="Egholm M."/>
            <person name="Wing R.A."/>
        </authorList>
    </citation>
    <scope>NUCLEOTIDE SEQUENCE [LARGE SCALE GENOMIC DNA]</scope>
    <source>
        <strain evidence="2">cv. IRGC 105608</strain>
    </source>
</reference>
<reference evidence="2" key="2">
    <citation type="submission" date="2015-03" db="UniProtKB">
        <authorList>
            <consortium name="EnsemblPlants"/>
        </authorList>
    </citation>
    <scope>IDENTIFICATION</scope>
</reference>
<sequence>MARCGSRVRWQEELGDGGRAEEVRSDGSRWWRREDEDRRRKGGQPLVVSCLDPIRDGDVGGQRRQSTKTVAGEGGCFSWSPSKMADEFGRELQVAVSQGQEANFSWSWLTRWPEKLLTGGASGVAVWRGRRWVRWLVTNVVLGLVEFSARDHCDASFCWCLGRSRICLAGCGKLSNDNPLLLFGSSIGVAVQLVSWHVFWVGVLGESELLVK</sequence>
<dbReference type="AlphaFoldDB" id="A0A0D3F2T5"/>
<evidence type="ECO:0000313" key="3">
    <source>
        <dbReference type="Proteomes" id="UP000026960"/>
    </source>
</evidence>
<proteinExistence type="predicted"/>
<protein>
    <submittedName>
        <fullName evidence="2">Uncharacterized protein</fullName>
    </submittedName>
</protein>
<name>A0A0D3F2T5_9ORYZ</name>
<evidence type="ECO:0000313" key="2">
    <source>
        <dbReference type="EnsemblPlants" id="OBART02G09750.1"/>
    </source>
</evidence>
<feature type="compositionally biased region" description="Basic and acidic residues" evidence="1">
    <location>
        <begin position="9"/>
        <end position="39"/>
    </location>
</feature>
<organism evidence="2">
    <name type="scientific">Oryza barthii</name>
    <dbReference type="NCBI Taxonomy" id="65489"/>
    <lineage>
        <taxon>Eukaryota</taxon>
        <taxon>Viridiplantae</taxon>
        <taxon>Streptophyta</taxon>
        <taxon>Embryophyta</taxon>
        <taxon>Tracheophyta</taxon>
        <taxon>Spermatophyta</taxon>
        <taxon>Magnoliopsida</taxon>
        <taxon>Liliopsida</taxon>
        <taxon>Poales</taxon>
        <taxon>Poaceae</taxon>
        <taxon>BOP clade</taxon>
        <taxon>Oryzoideae</taxon>
        <taxon>Oryzeae</taxon>
        <taxon>Oryzinae</taxon>
        <taxon>Oryza</taxon>
    </lineage>
</organism>
<dbReference type="PaxDb" id="65489-OBART02G09750.1"/>
<dbReference type="Gramene" id="OBART02G09750.1">
    <property type="protein sequence ID" value="OBART02G09750.1"/>
    <property type="gene ID" value="OBART02G09750"/>
</dbReference>
<dbReference type="HOGENOM" id="CLU_1268700_0_0_1"/>